<organism evidence="5">
    <name type="scientific">Gordonia sp. MP11Mi</name>
    <dbReference type="NCBI Taxonomy" id="3022769"/>
    <lineage>
        <taxon>Bacteria</taxon>
        <taxon>Bacillati</taxon>
        <taxon>Actinomycetota</taxon>
        <taxon>Actinomycetes</taxon>
        <taxon>Mycobacteriales</taxon>
        <taxon>Gordoniaceae</taxon>
        <taxon>Gordonia</taxon>
    </lineage>
</organism>
<proteinExistence type="predicted"/>
<evidence type="ECO:0000256" key="2">
    <source>
        <dbReference type="PROSITE-ProRule" id="PRU00335"/>
    </source>
</evidence>
<dbReference type="GO" id="GO:0003677">
    <property type="term" value="F:DNA binding"/>
    <property type="evidence" value="ECO:0007669"/>
    <property type="project" value="UniProtKB-UniRule"/>
</dbReference>
<feature type="region of interest" description="Disordered" evidence="3">
    <location>
        <begin position="1"/>
        <end position="27"/>
    </location>
</feature>
<feature type="DNA-binding region" description="H-T-H motif" evidence="2">
    <location>
        <begin position="60"/>
        <end position="79"/>
    </location>
</feature>
<dbReference type="EMBL" id="CP128986">
    <property type="protein sequence ID" value="WOC12038.1"/>
    <property type="molecule type" value="Genomic_DNA"/>
</dbReference>
<sequence length="227" mass="24464">MLGVKPDGVTMDSVSDASQGAGELRSYGGEAGDARVARRRAALLDATLDLLSEPEEGPVTVRGICTHAGLTPRYFYESFENVDILVGATYDGVITEIAESARLAFDEGADPRAKVTSAVRAIVDVIDEDRRKGRLIFSDALGSPVLTERRAEAVETFAALTSRSAQQVSRVRSEEELTAASHFQVGGFGRVLASWTEGRLSLDKDRLVALCAHMLWPESRSHAVGDR</sequence>
<dbReference type="Gene3D" id="1.10.357.10">
    <property type="entry name" value="Tetracycline Repressor, domain 2"/>
    <property type="match status" value="1"/>
</dbReference>
<evidence type="ECO:0000256" key="1">
    <source>
        <dbReference type="ARBA" id="ARBA00023125"/>
    </source>
</evidence>
<reference evidence="5" key="1">
    <citation type="submission" date="2023-06" db="EMBL/GenBank/DDBJ databases">
        <title>Gordonia sp. nov. and Pseudochrobactrum sp. nov., two species isolated from the burying beetle Nicrophorus vespilloides.</title>
        <authorList>
            <person name="Poehlein A."/>
            <person name="Guzman J."/>
            <person name="Daniel R."/>
            <person name="Vilcinskas A."/>
        </authorList>
    </citation>
    <scope>NUCLEOTIDE SEQUENCE</scope>
    <source>
        <strain evidence="5">MP11Mi</strain>
    </source>
</reference>
<dbReference type="PROSITE" id="PS50977">
    <property type="entry name" value="HTH_TETR_2"/>
    <property type="match status" value="1"/>
</dbReference>
<gene>
    <name evidence="5" type="ORF">MP11Mi_11200</name>
</gene>
<dbReference type="InterPro" id="IPR009057">
    <property type="entry name" value="Homeodomain-like_sf"/>
</dbReference>
<protein>
    <recommendedName>
        <fullName evidence="4">HTH tetR-type domain-containing protein</fullName>
    </recommendedName>
</protein>
<evidence type="ECO:0000313" key="5">
    <source>
        <dbReference type="EMBL" id="WOC12038.1"/>
    </source>
</evidence>
<feature type="domain" description="HTH tetR-type" evidence="4">
    <location>
        <begin position="37"/>
        <end position="97"/>
    </location>
</feature>
<accession>A0AA97GTG4</accession>
<dbReference type="AlphaFoldDB" id="A0AA97GTG4"/>
<dbReference type="InterPro" id="IPR001647">
    <property type="entry name" value="HTH_TetR"/>
</dbReference>
<dbReference type="SUPFAM" id="SSF46689">
    <property type="entry name" value="Homeodomain-like"/>
    <property type="match status" value="1"/>
</dbReference>
<keyword evidence="1 2" id="KW-0238">DNA-binding</keyword>
<evidence type="ECO:0000259" key="4">
    <source>
        <dbReference type="PROSITE" id="PS50977"/>
    </source>
</evidence>
<name>A0AA97GTG4_9ACTN</name>
<evidence type="ECO:0000256" key="3">
    <source>
        <dbReference type="SAM" id="MobiDB-lite"/>
    </source>
</evidence>